<dbReference type="Gene3D" id="3.40.50.150">
    <property type="entry name" value="Vaccinia Virus protein VP39"/>
    <property type="match status" value="1"/>
</dbReference>
<feature type="region of interest" description="Disordered" evidence="1">
    <location>
        <begin position="170"/>
        <end position="195"/>
    </location>
</feature>
<feature type="compositionally biased region" description="Basic and acidic residues" evidence="1">
    <location>
        <begin position="172"/>
        <end position="195"/>
    </location>
</feature>
<protein>
    <submittedName>
        <fullName evidence="2">Unannotated protein</fullName>
    </submittedName>
</protein>
<organism evidence="2">
    <name type="scientific">freshwater metagenome</name>
    <dbReference type="NCBI Taxonomy" id="449393"/>
    <lineage>
        <taxon>unclassified sequences</taxon>
        <taxon>metagenomes</taxon>
        <taxon>ecological metagenomes</taxon>
    </lineage>
</organism>
<sequence>MEPADITWVAGPGREIRRAAQTDLPILGPLATVTRLRAAYPDLAPAQISAACAVAEAYISHAGKLGANAEMLVLTDILAQQATNPLVSTYRTQRLIAAGVKSVVDATSGAGLDALALDAGGLDVTAIELDAVTFACARANLPELVEVLHGDARTIVPELLATRPGTALFVDPARRDSTGPRRSDGSRAHAERDPERWSPPWSWVCEMALLAPTVAKVAPGIPLSLIPNGATVEWISIGSEVVEACVWFAPLHDSASRRATVISSAGAIESIDNFFDTTPAGISSIGEFLLEPHDAVKRANLVDRLAAQCGATRITPASTWLTGPSCESSLVRVWQVHNVVPVGELRDALRSFERVSYKTSDIDRSAQSMASSVGHRAERDAHGEAWVVMIRDGAFAAIVQPS</sequence>
<dbReference type="SUPFAM" id="SSF53335">
    <property type="entry name" value="S-adenosyl-L-methionine-dependent methyltransferases"/>
    <property type="match status" value="1"/>
</dbReference>
<gene>
    <name evidence="2" type="ORF">UFOPK3610_01901</name>
</gene>
<proteinExistence type="predicted"/>
<reference evidence="2" key="1">
    <citation type="submission" date="2020-05" db="EMBL/GenBank/DDBJ databases">
        <authorList>
            <person name="Chiriac C."/>
            <person name="Salcher M."/>
            <person name="Ghai R."/>
            <person name="Kavagutti S V."/>
        </authorList>
    </citation>
    <scope>NUCLEOTIDE SEQUENCE</scope>
</reference>
<dbReference type="AlphaFoldDB" id="A0A6J7IH78"/>
<dbReference type="EMBL" id="CAFBMR010000132">
    <property type="protein sequence ID" value="CAB4930260.1"/>
    <property type="molecule type" value="Genomic_DNA"/>
</dbReference>
<dbReference type="CDD" id="cd02440">
    <property type="entry name" value="AdoMet_MTases"/>
    <property type="match status" value="1"/>
</dbReference>
<name>A0A6J7IH78_9ZZZZ</name>
<evidence type="ECO:0000256" key="1">
    <source>
        <dbReference type="SAM" id="MobiDB-lite"/>
    </source>
</evidence>
<accession>A0A6J7IH78</accession>
<dbReference type="InterPro" id="IPR029063">
    <property type="entry name" value="SAM-dependent_MTases_sf"/>
</dbReference>
<evidence type="ECO:0000313" key="2">
    <source>
        <dbReference type="EMBL" id="CAB4930260.1"/>
    </source>
</evidence>